<dbReference type="SUPFAM" id="SSF89095">
    <property type="entry name" value="GatB/YqeY motif"/>
    <property type="match status" value="1"/>
</dbReference>
<organism evidence="2 3">
    <name type="scientific">Diacronema lutheri</name>
    <name type="common">Unicellular marine alga</name>
    <name type="synonym">Monochrysis lutheri</name>
    <dbReference type="NCBI Taxonomy" id="2081491"/>
    <lineage>
        <taxon>Eukaryota</taxon>
        <taxon>Haptista</taxon>
        <taxon>Haptophyta</taxon>
        <taxon>Pavlovophyceae</taxon>
        <taxon>Pavlovales</taxon>
        <taxon>Pavlovaceae</taxon>
        <taxon>Diacronema</taxon>
    </lineage>
</organism>
<sequence>MAIVILVVLSHSVSGFEPGVGASFLARGRPCIAARPMRSVSAALRASADTGAGESIVQRVNGELKAAMRAKDTAVLTALRNMKAALLLAMKEEGTDDLPDAKAIAIMRKLAKMRQESIDMFAKAAGGEERVAEEAAELRLIERFLPRLADEAQTRSWIEEAIANNPAADVGRVMGALMKAHRDDLDGKLAQRLVKEMLG</sequence>
<dbReference type="Pfam" id="PF09424">
    <property type="entry name" value="YqeY"/>
    <property type="match status" value="1"/>
</dbReference>
<dbReference type="GO" id="GO:0016884">
    <property type="term" value="F:carbon-nitrogen ligase activity, with glutamine as amido-N-donor"/>
    <property type="evidence" value="ECO:0007669"/>
    <property type="project" value="InterPro"/>
</dbReference>
<evidence type="ECO:0000256" key="1">
    <source>
        <dbReference type="SAM" id="SignalP"/>
    </source>
</evidence>
<evidence type="ECO:0000313" key="3">
    <source>
        <dbReference type="Proteomes" id="UP000751190"/>
    </source>
</evidence>
<dbReference type="InterPro" id="IPR023168">
    <property type="entry name" value="GatB_Yqey_C_2"/>
</dbReference>
<keyword evidence="1" id="KW-0732">Signal</keyword>
<name>A0A8J5X5M0_DIALT</name>
<comment type="caution">
    <text evidence="2">The sequence shown here is derived from an EMBL/GenBank/DDBJ whole genome shotgun (WGS) entry which is preliminary data.</text>
</comment>
<dbReference type="Gene3D" id="1.10.1510.10">
    <property type="entry name" value="Uncharacterised protein YqeY/AIM41 PF09424, N-terminal domain"/>
    <property type="match status" value="1"/>
</dbReference>
<dbReference type="InterPro" id="IPR019004">
    <property type="entry name" value="YqeY/Aim41"/>
</dbReference>
<feature type="signal peptide" evidence="1">
    <location>
        <begin position="1"/>
        <end position="15"/>
    </location>
</feature>
<dbReference type="OMA" id="QIMKAVM"/>
<protein>
    <recommendedName>
        <fullName evidence="4">GatB/YqeY domain-containing protein</fullName>
    </recommendedName>
</protein>
<dbReference type="InterPro" id="IPR003789">
    <property type="entry name" value="Asn/Gln_tRNA_amidoTrase-B-like"/>
</dbReference>
<dbReference type="Gene3D" id="1.10.10.410">
    <property type="match status" value="1"/>
</dbReference>
<dbReference type="EMBL" id="JAGTXO010000036">
    <property type="protein sequence ID" value="KAG8459948.1"/>
    <property type="molecule type" value="Genomic_DNA"/>
</dbReference>
<dbReference type="PANTHER" id="PTHR28055">
    <property type="entry name" value="ALTERED INHERITANCE OF MITOCHONDRIA PROTEIN 41, MITOCHONDRIAL"/>
    <property type="match status" value="1"/>
</dbReference>
<dbReference type="OrthoDB" id="538640at2759"/>
<dbReference type="Proteomes" id="UP000751190">
    <property type="component" value="Unassembled WGS sequence"/>
</dbReference>
<dbReference type="PANTHER" id="PTHR28055:SF1">
    <property type="entry name" value="ALTERED INHERITANCE OF MITOCHONDRIA PROTEIN 41, MITOCHONDRIAL"/>
    <property type="match status" value="1"/>
</dbReference>
<reference evidence="2" key="1">
    <citation type="submission" date="2021-05" db="EMBL/GenBank/DDBJ databases">
        <title>The genome of the haptophyte Pavlova lutheri (Diacronema luteri, Pavlovales) - a model for lipid biosynthesis in eukaryotic algae.</title>
        <authorList>
            <person name="Hulatt C.J."/>
            <person name="Posewitz M.C."/>
        </authorList>
    </citation>
    <scope>NUCLEOTIDE SEQUENCE</scope>
    <source>
        <strain evidence="2">NIVA-4/92</strain>
    </source>
</reference>
<dbReference type="AlphaFoldDB" id="A0A8J5X5M0"/>
<proteinExistence type="predicted"/>
<accession>A0A8J5X5M0</accession>
<gene>
    <name evidence="2" type="ORF">KFE25_010997</name>
</gene>
<keyword evidence="3" id="KW-1185">Reference proteome</keyword>
<feature type="chain" id="PRO_5035278944" description="GatB/YqeY domain-containing protein" evidence="1">
    <location>
        <begin position="16"/>
        <end position="199"/>
    </location>
</feature>
<evidence type="ECO:0000313" key="2">
    <source>
        <dbReference type="EMBL" id="KAG8459948.1"/>
    </source>
</evidence>
<evidence type="ECO:0008006" key="4">
    <source>
        <dbReference type="Google" id="ProtNLM"/>
    </source>
</evidence>
<dbReference type="InterPro" id="IPR042184">
    <property type="entry name" value="YqeY/Aim41_N"/>
</dbReference>